<accession>A0A9E8RWZ9</accession>
<dbReference type="Pfam" id="PF14116">
    <property type="entry name" value="YyzF"/>
    <property type="match status" value="1"/>
</dbReference>
<dbReference type="InterPro" id="IPR025626">
    <property type="entry name" value="YyzF"/>
</dbReference>
<dbReference type="Proteomes" id="UP001164726">
    <property type="component" value="Chromosome"/>
</dbReference>
<evidence type="ECO:0000313" key="2">
    <source>
        <dbReference type="Proteomes" id="UP001164726"/>
    </source>
</evidence>
<sequence>MEKENELGTEKKVIYSCEEHVEYAMEEIINEKGTPPILKRLESGKLSTKACAYCGKLSVYIVSNEYSHTKCG</sequence>
<organism evidence="1 2">
    <name type="scientific">Fervidibacillus halotolerans</name>
    <dbReference type="NCBI Taxonomy" id="2980027"/>
    <lineage>
        <taxon>Bacteria</taxon>
        <taxon>Bacillati</taxon>
        <taxon>Bacillota</taxon>
        <taxon>Bacilli</taxon>
        <taxon>Bacillales</taxon>
        <taxon>Bacillaceae</taxon>
        <taxon>Fervidibacillus</taxon>
    </lineage>
</organism>
<keyword evidence="2" id="KW-1185">Reference proteome</keyword>
<reference evidence="1" key="1">
    <citation type="submission" date="2022-09" db="EMBL/GenBank/DDBJ databases">
        <title>Complete Genomes of Fervidibacillus albus and Fervidibacillus halotolerans isolated from tidal flat sediments.</title>
        <authorList>
            <person name="Kwon K.K."/>
            <person name="Yang S.-H."/>
            <person name="Park M.J."/>
            <person name="Oh H.-M."/>
        </authorList>
    </citation>
    <scope>NUCLEOTIDE SEQUENCE</scope>
    <source>
        <strain evidence="1">MEBiC13594</strain>
    </source>
</reference>
<name>A0A9E8RWZ9_9BACI</name>
<dbReference type="AlphaFoldDB" id="A0A9E8RWZ9"/>
<proteinExistence type="predicted"/>
<dbReference type="KEGG" id="fhl:OE105_12005"/>
<dbReference type="EMBL" id="CP106877">
    <property type="protein sequence ID" value="WAA12270.1"/>
    <property type="molecule type" value="Genomic_DNA"/>
</dbReference>
<protein>
    <submittedName>
        <fullName evidence="1">CxxH/CxxC protein</fullName>
    </submittedName>
</protein>
<dbReference type="RefSeq" id="WP_275420408.1">
    <property type="nucleotide sequence ID" value="NZ_CP106877.1"/>
</dbReference>
<dbReference type="NCBIfam" id="TIGR04129">
    <property type="entry name" value="CxxH_BA5709"/>
    <property type="match status" value="1"/>
</dbReference>
<gene>
    <name evidence="1" type="ORF">OE105_12005</name>
</gene>
<evidence type="ECO:0000313" key="1">
    <source>
        <dbReference type="EMBL" id="WAA12270.1"/>
    </source>
</evidence>